<keyword evidence="1 2" id="KW-0533">Nickel</keyword>
<sequence>MGRTLYLECYSGISGDMTVAALLDLGADQKVLEKALSSIRADGFRTEITRVKKSGLDACDFSVILDKNHENHDHDMEYLHGHSIEQAHHVHTEEHTHVHDCTETANGHFCTEESDYGKGHAHTEEPGHEEEPFYTEEPDRGMEDLHTEKTAHGHRSFHTGESGHDHGHIHEHRGMKEIREILLNSEMTDRAKETALHIFQILAKAEAKAHGVSEEQVHFHEVGAVDSIVDIAAAAVCLDDLDITEVIVPKLCEGTGFVRCQHGTLPVPVPAVVNIVQQNRLTLKITDIEGELVTPTGAAIVAAIKTSDCLPEKFTVDKTGIGAGKRKYACPGILRAMLITPEKKKEDQVQKDVIWKLETNVDDCTGEELGNVMNLLFGAGARDVYYMPAYMKKNRPAWILSVICAEQDIFALEEILFRQTTTIGIRRSRMERSVLKREIQKLSMPEAVVTVKICTLPDGSRRCYPEYESAAAFATENHISYREAWERIRDYWIRERRGVR</sequence>
<comment type="function">
    <text evidence="2">Involved in the biosynthesis of a nickel-pincer cofactor ((SCS)Ni(II) pincer complex). Binds Ni(2+), and functions in nickel delivery to pyridinium-3,5-bisthiocarboxylic acid mononucleotide (P2TMN), to form the mature cofactor. Is thus probably required for the activation of nickel-pincer cofactor-dependent enzymes.</text>
</comment>
<dbReference type="EC" id="4.99.1.12" evidence="2"/>
<dbReference type="Proteomes" id="UP001549106">
    <property type="component" value="Unassembled WGS sequence"/>
</dbReference>
<keyword evidence="5" id="KW-1185">Reference proteome</keyword>
<comment type="catalytic activity">
    <reaction evidence="2">
        <text>Ni(II)-pyridinium-3,5-bisthiocarboxylate mononucleotide = pyridinium-3,5-bisthiocarboxylate mononucleotide + Ni(2+)</text>
        <dbReference type="Rhea" id="RHEA:54784"/>
        <dbReference type="ChEBI" id="CHEBI:49786"/>
        <dbReference type="ChEBI" id="CHEBI:137372"/>
        <dbReference type="ChEBI" id="CHEBI:137373"/>
        <dbReference type="EC" id="4.99.1.12"/>
    </reaction>
</comment>
<dbReference type="NCBIfam" id="TIGR00299">
    <property type="entry name" value="nickel pincer cofactor biosynthesis protein LarC"/>
    <property type="match status" value="1"/>
</dbReference>
<comment type="caution">
    <text evidence="4">The sequence shown here is derived from an EMBL/GenBank/DDBJ whole genome shotgun (WGS) entry which is preliminary data.</text>
</comment>
<dbReference type="HAMAP" id="MF_01074">
    <property type="entry name" value="LarC"/>
    <property type="match status" value="1"/>
</dbReference>
<protein>
    <recommendedName>
        <fullName evidence="2">Pyridinium-3,5-bisthiocarboxylic acid mononucleotide nickel insertion protein</fullName>
        <shortName evidence="2">P2TMN nickel insertion protein</shortName>
        <ecNumber evidence="2">4.99.1.12</ecNumber>
    </recommendedName>
    <alternativeName>
        <fullName evidence="2">Nickel-pincer cofactor biosynthesis protein LarC</fullName>
    </alternativeName>
</protein>
<evidence type="ECO:0000313" key="5">
    <source>
        <dbReference type="Proteomes" id="UP001549106"/>
    </source>
</evidence>
<feature type="region of interest" description="Disordered" evidence="3">
    <location>
        <begin position="116"/>
        <end position="136"/>
    </location>
</feature>
<dbReference type="InterPro" id="IPR002822">
    <property type="entry name" value="Ni_insertion"/>
</dbReference>
<dbReference type="PANTHER" id="PTHR36566:SF1">
    <property type="entry name" value="PYRIDINIUM-3,5-BISTHIOCARBOXYLIC ACID MONONUCLEOTIDE NICKEL INSERTION PROTEIN"/>
    <property type="match status" value="1"/>
</dbReference>
<keyword evidence="2" id="KW-0456">Lyase</keyword>
<evidence type="ECO:0000256" key="2">
    <source>
        <dbReference type="HAMAP-Rule" id="MF_01074"/>
    </source>
</evidence>
<reference evidence="4 5" key="1">
    <citation type="submission" date="2024-06" db="EMBL/GenBank/DDBJ databases">
        <title>Genomic Encyclopedia of Type Strains, Phase IV (KMG-IV): sequencing the most valuable type-strain genomes for metagenomic binning, comparative biology and taxonomic classification.</title>
        <authorList>
            <person name="Goeker M."/>
        </authorList>
    </citation>
    <scope>NUCLEOTIDE SEQUENCE [LARGE SCALE GENOMIC DNA]</scope>
    <source>
        <strain evidence="4 5">DSM 29492</strain>
    </source>
</reference>
<evidence type="ECO:0000256" key="1">
    <source>
        <dbReference type="ARBA" id="ARBA00022596"/>
    </source>
</evidence>
<organism evidence="4 5">
    <name type="scientific">Blautia caecimuris</name>
    <dbReference type="NCBI Taxonomy" id="1796615"/>
    <lineage>
        <taxon>Bacteria</taxon>
        <taxon>Bacillati</taxon>
        <taxon>Bacillota</taxon>
        <taxon>Clostridia</taxon>
        <taxon>Lachnospirales</taxon>
        <taxon>Lachnospiraceae</taxon>
        <taxon>Blautia</taxon>
    </lineage>
</organism>
<gene>
    <name evidence="2" type="primary">larC</name>
    <name evidence="4" type="ORF">ABID24_002110</name>
</gene>
<dbReference type="Pfam" id="PF01969">
    <property type="entry name" value="Ni_insertion"/>
    <property type="match status" value="1"/>
</dbReference>
<name>A0ABV2M5U8_9FIRM</name>
<dbReference type="EMBL" id="JBEPMJ010000015">
    <property type="protein sequence ID" value="MET3750857.1"/>
    <property type="molecule type" value="Genomic_DNA"/>
</dbReference>
<dbReference type="RefSeq" id="WP_257464831.1">
    <property type="nucleotide sequence ID" value="NZ_BAABXP010000002.1"/>
</dbReference>
<proteinExistence type="inferred from homology"/>
<evidence type="ECO:0000256" key="3">
    <source>
        <dbReference type="SAM" id="MobiDB-lite"/>
    </source>
</evidence>
<dbReference type="PANTHER" id="PTHR36566">
    <property type="entry name" value="NICKEL INSERTION PROTEIN-RELATED"/>
    <property type="match status" value="1"/>
</dbReference>
<comment type="similarity">
    <text evidence="2">Belongs to the LarC family.</text>
</comment>
<dbReference type="Gene3D" id="3.30.70.1380">
    <property type="entry name" value="Transcriptional regulatory protein pf0864 domain like"/>
    <property type="match status" value="1"/>
</dbReference>
<evidence type="ECO:0000313" key="4">
    <source>
        <dbReference type="EMBL" id="MET3750857.1"/>
    </source>
</evidence>
<accession>A0ABV2M5U8</accession>